<keyword evidence="1" id="KW-0378">Hydrolase</keyword>
<proteinExistence type="predicted"/>
<comment type="caution">
    <text evidence="3">The sequence shown here is derived from an EMBL/GenBank/DDBJ whole genome shotgun (WGS) entry which is preliminary data.</text>
</comment>
<name>A0A916ZAT7_9BACL</name>
<dbReference type="InterPro" id="IPR005181">
    <property type="entry name" value="SASA"/>
</dbReference>
<dbReference type="Gene3D" id="3.40.50.1110">
    <property type="entry name" value="SGNH hydrolase"/>
    <property type="match status" value="1"/>
</dbReference>
<accession>A0A916ZAT7</accession>
<dbReference type="RefSeq" id="WP_188995871.1">
    <property type="nucleotide sequence ID" value="NZ_BMHP01000003.1"/>
</dbReference>
<evidence type="ECO:0000256" key="1">
    <source>
        <dbReference type="ARBA" id="ARBA00022801"/>
    </source>
</evidence>
<dbReference type="Pfam" id="PF03629">
    <property type="entry name" value="SASA"/>
    <property type="match status" value="1"/>
</dbReference>
<evidence type="ECO:0000313" key="3">
    <source>
        <dbReference type="EMBL" id="GGD84867.1"/>
    </source>
</evidence>
<gene>
    <name evidence="3" type="ORF">GCM10010911_49050</name>
</gene>
<dbReference type="SUPFAM" id="SSF52266">
    <property type="entry name" value="SGNH hydrolase"/>
    <property type="match status" value="1"/>
</dbReference>
<dbReference type="InterPro" id="IPR036514">
    <property type="entry name" value="SGNH_hydro_sf"/>
</dbReference>
<feature type="domain" description="Sialate O-acetylesterase" evidence="2">
    <location>
        <begin position="100"/>
        <end position="353"/>
    </location>
</feature>
<dbReference type="GO" id="GO:0016787">
    <property type="term" value="F:hydrolase activity"/>
    <property type="evidence" value="ECO:0007669"/>
    <property type="project" value="UniProtKB-KW"/>
</dbReference>
<reference evidence="3" key="1">
    <citation type="journal article" date="2014" name="Int. J. Syst. Evol. Microbiol.">
        <title>Complete genome sequence of Corynebacterium casei LMG S-19264T (=DSM 44701T), isolated from a smear-ripened cheese.</title>
        <authorList>
            <consortium name="US DOE Joint Genome Institute (JGI-PGF)"/>
            <person name="Walter F."/>
            <person name="Albersmeier A."/>
            <person name="Kalinowski J."/>
            <person name="Ruckert C."/>
        </authorList>
    </citation>
    <scope>NUCLEOTIDE SEQUENCE</scope>
    <source>
        <strain evidence="3">CGMCC 1.15178</strain>
    </source>
</reference>
<keyword evidence="4" id="KW-1185">Reference proteome</keyword>
<dbReference type="EMBL" id="BMHP01000003">
    <property type="protein sequence ID" value="GGD84867.1"/>
    <property type="molecule type" value="Genomic_DNA"/>
</dbReference>
<dbReference type="Proteomes" id="UP000612456">
    <property type="component" value="Unassembled WGS sequence"/>
</dbReference>
<dbReference type="InterPro" id="IPR052940">
    <property type="entry name" value="Carb_Esterase_6"/>
</dbReference>
<organism evidence="3 4">
    <name type="scientific">Paenibacillus nasutitermitis</name>
    <dbReference type="NCBI Taxonomy" id="1652958"/>
    <lineage>
        <taxon>Bacteria</taxon>
        <taxon>Bacillati</taxon>
        <taxon>Bacillota</taxon>
        <taxon>Bacilli</taxon>
        <taxon>Bacillales</taxon>
        <taxon>Paenibacillaceae</taxon>
        <taxon>Paenibacillus</taxon>
    </lineage>
</organism>
<dbReference type="AlphaFoldDB" id="A0A916ZAT7"/>
<evidence type="ECO:0000313" key="4">
    <source>
        <dbReference type="Proteomes" id="UP000612456"/>
    </source>
</evidence>
<reference evidence="3" key="2">
    <citation type="submission" date="2020-09" db="EMBL/GenBank/DDBJ databases">
        <authorList>
            <person name="Sun Q."/>
            <person name="Zhou Y."/>
        </authorList>
    </citation>
    <scope>NUCLEOTIDE SEQUENCE</scope>
    <source>
        <strain evidence="3">CGMCC 1.15178</strain>
    </source>
</reference>
<evidence type="ECO:0000259" key="2">
    <source>
        <dbReference type="Pfam" id="PF03629"/>
    </source>
</evidence>
<dbReference type="PANTHER" id="PTHR31988">
    <property type="entry name" value="ESTERASE, PUTATIVE (DUF303)-RELATED"/>
    <property type="match status" value="1"/>
</dbReference>
<sequence length="464" mass="50815">MAYQLELSGPAAHRVYQRDERDRADIAFSVIVPQQASGRAEGRISAGAWRNLGLSGGGGESFTGRIEGVPVGEHELLVRIVSVDTGEVLAEGGIGPVYVGDLWVMGGQSNMEGCGKLIEVEEPQPGVSCMYMGDHWGLAEEPLCWLMESPDPAHWQFLPEGMDVTEEKRGEYIRAARRDRVQGSGLGLPFGKVLLRHTGIPVGLLMVAHGGTSMSQWDAELAGEGGRSLYGAMLRVIREAGGKVKGFLWYQGESDADETASELYYDRMIHWTASLRRDLGDPELPFIYAQLSVVTNWPFEGPWNKVQDDQVRLEEALGHAAVVPTIDASLADSIHPDTDSLRDIGHRMAWAALRLVHGLNLAEPGPRYASAEWNAERTELAVSFSGINGRLVPVKRVFSFQLTSGGERLPLEARLDESGERVILRLDQPAPESCQLWHGRGLNPIVNVRDERGIPLLVFGPQSV</sequence>
<protein>
    <recommendedName>
        <fullName evidence="2">Sialate O-acetylesterase domain-containing protein</fullName>
    </recommendedName>
</protein>
<dbReference type="PANTHER" id="PTHR31988:SF19">
    <property type="entry name" value="9-O-ACETYL-N-ACETYLNEURAMINIC ACID DEACETYLASE-RELATED"/>
    <property type="match status" value="1"/>
</dbReference>